<dbReference type="EMBL" id="CP062789">
    <property type="protein sequence ID" value="QOK24669.1"/>
    <property type="molecule type" value="Genomic_DNA"/>
</dbReference>
<dbReference type="GO" id="GO:0016787">
    <property type="term" value="F:hydrolase activity"/>
    <property type="evidence" value="ECO:0007669"/>
    <property type="project" value="UniProtKB-KW"/>
</dbReference>
<reference evidence="2 4" key="1">
    <citation type="submission" date="2015-11" db="EMBL/GenBank/DDBJ databases">
        <authorList>
            <person name="Zhang Y."/>
            <person name="Guo Z."/>
        </authorList>
    </citation>
    <scope>NUCLEOTIDE SEQUENCE [LARGE SCALE GENOMIC DNA]</scope>
    <source>
        <strain evidence="2 4">YFY001</strain>
    </source>
</reference>
<dbReference type="InterPro" id="IPR029058">
    <property type="entry name" value="AB_hydrolase_fold"/>
</dbReference>
<dbReference type="PANTHER" id="PTHR37946">
    <property type="entry name" value="SLL1969 PROTEIN"/>
    <property type="match status" value="1"/>
</dbReference>
<protein>
    <submittedName>
        <fullName evidence="3">Alpha/beta fold hydrolase</fullName>
    </submittedName>
    <submittedName>
        <fullName evidence="2">Lipase</fullName>
    </submittedName>
</protein>
<evidence type="ECO:0000313" key="5">
    <source>
        <dbReference type="Proteomes" id="UP000593998"/>
    </source>
</evidence>
<dbReference type="PANTHER" id="PTHR37946:SF1">
    <property type="entry name" value="SLL1969 PROTEIN"/>
    <property type="match status" value="1"/>
</dbReference>
<dbReference type="EMBL" id="CP013290">
    <property type="protein sequence ID" value="APH03171.1"/>
    <property type="molecule type" value="Genomic_DNA"/>
</dbReference>
<accession>A0A1L3MLH0</accession>
<proteinExistence type="predicted"/>
<dbReference type="Proteomes" id="UP000593998">
    <property type="component" value="Chromosome"/>
</dbReference>
<evidence type="ECO:0000259" key="1">
    <source>
        <dbReference type="Pfam" id="PF00561"/>
    </source>
</evidence>
<dbReference type="InterPro" id="IPR000073">
    <property type="entry name" value="AB_hydrolase_1"/>
</dbReference>
<evidence type="ECO:0000313" key="4">
    <source>
        <dbReference type="Proteomes" id="UP000182938"/>
    </source>
</evidence>
<name>A0A1L3MLH0_9MICO</name>
<dbReference type="KEGG" id="jte:ASJ30_11780"/>
<dbReference type="Proteomes" id="UP000182938">
    <property type="component" value="Chromosome"/>
</dbReference>
<evidence type="ECO:0000313" key="3">
    <source>
        <dbReference type="EMBL" id="QOK24669.1"/>
    </source>
</evidence>
<sequence length="271" mass="29475">MATTQAMVFAAVELVWATTHFSLYPFGARSPRRGGPRHGYRIEHLNPVRRGMLVAGLVESGTPILLLHGFADNHSIFTVLRRGLLRRGFSRVFAMNYSVRTRDVRTAAAQLAEEVEAIVEETGYERIHIVAHSLGGVVARYYVTRLGGDERIHTLATLGAPHTGTLAAYLLPTSLTRQLRPGSALMQELNEPAPGCRTRIIAFWSDTDEVIVPAVGASLQQEGVEVTNVRLRGVGHLSLPILPTVVHKIATSLVQIDSEGNQTASVTDISA</sequence>
<dbReference type="AlphaFoldDB" id="A0A1L3MLH0"/>
<dbReference type="Gene3D" id="3.40.50.1820">
    <property type="entry name" value="alpha/beta hydrolase"/>
    <property type="match status" value="1"/>
</dbReference>
<dbReference type="SUPFAM" id="SSF53474">
    <property type="entry name" value="alpha/beta-Hydrolases"/>
    <property type="match status" value="1"/>
</dbReference>
<dbReference type="Pfam" id="PF00561">
    <property type="entry name" value="Abhydrolase_1"/>
    <property type="match status" value="1"/>
</dbReference>
<keyword evidence="3" id="KW-0378">Hydrolase</keyword>
<organism evidence="2 4">
    <name type="scientific">Janibacter indicus</name>
    <dbReference type="NCBI Taxonomy" id="857417"/>
    <lineage>
        <taxon>Bacteria</taxon>
        <taxon>Bacillati</taxon>
        <taxon>Actinomycetota</taxon>
        <taxon>Actinomycetes</taxon>
        <taxon>Micrococcales</taxon>
        <taxon>Intrasporangiaceae</taxon>
        <taxon>Janibacter</taxon>
    </lineage>
</organism>
<keyword evidence="4" id="KW-1185">Reference proteome</keyword>
<feature type="domain" description="AB hydrolase-1" evidence="1">
    <location>
        <begin position="63"/>
        <end position="163"/>
    </location>
</feature>
<reference evidence="3 5" key="2">
    <citation type="submission" date="2020-10" db="EMBL/GenBank/DDBJ databases">
        <title>Janibacter indicus TT2 genome sequence.</title>
        <authorList>
            <person name="Lee K."/>
            <person name="Ganzorig M."/>
        </authorList>
    </citation>
    <scope>NUCLEOTIDE SEQUENCE [LARGE SCALE GENOMIC DNA]</scope>
    <source>
        <strain evidence="3 5">TT2</strain>
    </source>
</reference>
<evidence type="ECO:0000313" key="2">
    <source>
        <dbReference type="EMBL" id="APH03171.1"/>
    </source>
</evidence>
<gene>
    <name evidence="2" type="ORF">ASJ30_11780</name>
    <name evidence="3" type="ORF">IGS73_13230</name>
</gene>